<dbReference type="EMBL" id="UOFD01000068">
    <property type="protein sequence ID" value="VAW53936.1"/>
    <property type="molecule type" value="Genomic_DNA"/>
</dbReference>
<name>A0A3B0XB27_9ZZZZ</name>
<reference evidence="1" key="1">
    <citation type="submission" date="2018-06" db="EMBL/GenBank/DDBJ databases">
        <authorList>
            <person name="Zhirakovskaya E."/>
        </authorList>
    </citation>
    <scope>NUCLEOTIDE SEQUENCE</scope>
</reference>
<proteinExistence type="predicted"/>
<evidence type="ECO:0000313" key="1">
    <source>
        <dbReference type="EMBL" id="VAW53936.1"/>
    </source>
</evidence>
<sequence>MIKKLSFNLFLLLLAQNICFSAAAKTETKNAKKTQEVYQLTYLEREPGTDEYEVTMLISDRFIRIDEVGEKSGYIIYDNKKRIIYSVAHQDKSVLVINQHVFSEQDSPVKTKIEYLQLADAPVVSGKNIYNYRVFVEKGKSVANEEETCMEFQLVEALLPEVRKILQNYQKVVSGQQVKMVDNKITEMQTSCFYADQIYNTGAYYEKGLPIQEWHSNERFKMLTTYNKISVDSDKFKIPESYRQFSIGEDPTFVMPE</sequence>
<protein>
    <submittedName>
        <fullName evidence="1">Uncharacterized protein</fullName>
    </submittedName>
</protein>
<accession>A0A3B0XB27</accession>
<gene>
    <name evidence="1" type="ORF">MNBD_GAMMA06-1557</name>
</gene>
<dbReference type="AlphaFoldDB" id="A0A3B0XB27"/>
<organism evidence="1">
    <name type="scientific">hydrothermal vent metagenome</name>
    <dbReference type="NCBI Taxonomy" id="652676"/>
    <lineage>
        <taxon>unclassified sequences</taxon>
        <taxon>metagenomes</taxon>
        <taxon>ecological metagenomes</taxon>
    </lineage>
</organism>